<feature type="compositionally biased region" description="Polar residues" evidence="3">
    <location>
        <begin position="123"/>
        <end position="146"/>
    </location>
</feature>
<keyword evidence="1" id="KW-0479">Metal-binding</keyword>
<dbReference type="Gene3D" id="1.10.238.220">
    <property type="match status" value="1"/>
</dbReference>
<dbReference type="Pfam" id="PF17958">
    <property type="entry name" value="EF-hand_13"/>
    <property type="match status" value="1"/>
</dbReference>
<feature type="compositionally biased region" description="Low complexity" evidence="3">
    <location>
        <begin position="287"/>
        <end position="300"/>
    </location>
</feature>
<proteinExistence type="predicted"/>
<feature type="compositionally biased region" description="Polar residues" evidence="3">
    <location>
        <begin position="158"/>
        <end position="172"/>
    </location>
</feature>
<dbReference type="PANTHER" id="PTHR14095">
    <property type="entry name" value="PHOSPHATASE 2A REGULATORY SUBUNIT-RELATED"/>
    <property type="match status" value="1"/>
</dbReference>
<dbReference type="SUPFAM" id="SSF47473">
    <property type="entry name" value="EF-hand"/>
    <property type="match status" value="2"/>
</dbReference>
<name>A0ABQ7S5K6_9ACAR</name>
<feature type="compositionally biased region" description="Polar residues" evidence="3">
    <location>
        <begin position="1"/>
        <end position="23"/>
    </location>
</feature>
<gene>
    <name evidence="5" type="primary">PPP2R3B</name>
    <name evidence="5" type="ORF">GZH46_02801</name>
</gene>
<feature type="compositionally biased region" description="Polar residues" evidence="3">
    <location>
        <begin position="528"/>
        <end position="545"/>
    </location>
</feature>
<evidence type="ECO:0000259" key="4">
    <source>
        <dbReference type="PROSITE" id="PS50222"/>
    </source>
</evidence>
<keyword evidence="6" id="KW-1185">Reference proteome</keyword>
<feature type="region of interest" description="Disordered" evidence="3">
    <location>
        <begin position="262"/>
        <end position="307"/>
    </location>
</feature>
<feature type="non-terminal residue" evidence="5">
    <location>
        <position position="1045"/>
    </location>
</feature>
<dbReference type="Gene3D" id="1.10.238.230">
    <property type="match status" value="1"/>
</dbReference>
<feature type="compositionally biased region" description="Low complexity" evidence="3">
    <location>
        <begin position="147"/>
        <end position="157"/>
    </location>
</feature>
<protein>
    <submittedName>
        <fullName evidence="5">Serine/threonine-protein phosphatase 2A regulatory subunit B'' subunit beta</fullName>
    </submittedName>
</protein>
<evidence type="ECO:0000313" key="5">
    <source>
        <dbReference type="EMBL" id="KAG9508697.1"/>
    </source>
</evidence>
<evidence type="ECO:0000256" key="1">
    <source>
        <dbReference type="ARBA" id="ARBA00022723"/>
    </source>
</evidence>
<feature type="compositionally biased region" description="Low complexity" evidence="3">
    <location>
        <begin position="100"/>
        <end position="114"/>
    </location>
</feature>
<dbReference type="InterPro" id="IPR041534">
    <property type="entry name" value="EF-hand_13"/>
</dbReference>
<evidence type="ECO:0000313" key="6">
    <source>
        <dbReference type="Proteomes" id="UP000825002"/>
    </source>
</evidence>
<feature type="compositionally biased region" description="Basic and acidic residues" evidence="3">
    <location>
        <begin position="187"/>
        <end position="199"/>
    </location>
</feature>
<dbReference type="InterPro" id="IPR002048">
    <property type="entry name" value="EF_hand_dom"/>
</dbReference>
<evidence type="ECO:0000256" key="2">
    <source>
        <dbReference type="ARBA" id="ARBA00022837"/>
    </source>
</evidence>
<feature type="compositionally biased region" description="Low complexity" evidence="3">
    <location>
        <begin position="488"/>
        <end position="514"/>
    </location>
</feature>
<feature type="compositionally biased region" description="Polar residues" evidence="3">
    <location>
        <begin position="72"/>
        <end position="99"/>
    </location>
</feature>
<dbReference type="InterPro" id="IPR018247">
    <property type="entry name" value="EF_Hand_1_Ca_BS"/>
</dbReference>
<dbReference type="PROSITE" id="PS00018">
    <property type="entry name" value="EF_HAND_1"/>
    <property type="match status" value="1"/>
</dbReference>
<dbReference type="Gene3D" id="1.10.238.10">
    <property type="entry name" value="EF-hand"/>
    <property type="match status" value="1"/>
</dbReference>
<feature type="region of interest" description="Disordered" evidence="3">
    <location>
        <begin position="479"/>
        <end position="515"/>
    </location>
</feature>
<dbReference type="EMBL" id="JAIFTH010001101">
    <property type="protein sequence ID" value="KAG9508697.1"/>
    <property type="molecule type" value="Genomic_DNA"/>
</dbReference>
<accession>A0ABQ7S5K6</accession>
<feature type="compositionally biased region" description="Basic and acidic residues" evidence="3">
    <location>
        <begin position="268"/>
        <end position="281"/>
    </location>
</feature>
<keyword evidence="2" id="KW-0106">Calcium</keyword>
<sequence length="1045" mass="117154">MTETNRASSSTSQQRRDQVSANATVPLHPTALSTRNLPRAPRTIITPQYINPNNNNNNISSSSSNTIQGINHEQNNKSTSANKISPNDQADKPTQQSSLTSTTVAAQQNTATATSDDRKRATQRTLSSEQLIENKANPSAQASTRANNNSISNINNNCIQPDTQNNNNSNQKIRSELQRARSSSSQSRDHNNKQRESVNERPAAPPNHAASKFKGLNSRTSCESTISNAINNATLNSSHNNVVNNNHESTINRLDVSDCDNELSGAKEVPHNKDAPDRSTKSDISCVNTNNNRNNDNVVVPKTDENMPNDKPAKLHFSIPPPPRAKSNQAVSTARSKIYDKSGNMIAPSSHSNKVSLFDSENGDGILGVIGVARGLVLKPPRQASVNVSKAREKWEGGEPYLMDNIRRARRFLGQQGGHRRSEGSMLGSWSMTSVVATQLKQYQLSLATPSSTNSMSNLSSVGPRNQVVRGSVAERVMQFEKSPPDSPKTLTRSSSSSSIDSTDSNDTESSVTDELIISEPTLKFNNSTSDAKQAIQKSSLTNSEALKKMRRPSLRRQSSSSSEFKIPRFYHPNGKPNTYEIETINRSIIACFDKFPDRRVALTGMNRLRQFHSVALACGLTEYYKEPLYRYVKYYLSTNNISNTIGSPVKALTRRQSVAGAPAATQKIKRPALTKINSLSSEPSPQSESASNHQFVTCDQFIFCWRKVITICVDEVAKFIHLLTMGARRYLLPDDFVPLIQSIIDDHPGLTFLRTAPEFHMRYIQTVVARIYYNVNRSWTGKITLSELRRSNLLSVLARLAREQDINQVTDYFSYEHFYVIYCKFWALDTDHDMLISKQDLARHNDAAISSRIIDRIFMGIGGGPKQQKHIVQTGKMSYPEFVWFLMAEEDKKHPRSVEYWFRLMDLDGDGVISMYEMEYFYYEQSKRLELMGIEALPFQDCACQILDLINPKVPNKISLSDLKRNKLTPIFFDTFINLEKYLDHESREFVSTRDYTHDGVPISDWDRYATMEYEILMSEDTQIEGSNNCVSSASSNARVRSSS</sequence>
<dbReference type="PANTHER" id="PTHR14095:SF0">
    <property type="entry name" value="MIP22305P"/>
    <property type="match status" value="1"/>
</dbReference>
<reference evidence="5 6" key="1">
    <citation type="submission" date="2020-10" db="EMBL/GenBank/DDBJ databases">
        <authorList>
            <person name="Klimov P.B."/>
            <person name="Dyachkov S.M."/>
            <person name="Chetverikov P.E."/>
        </authorList>
    </citation>
    <scope>NUCLEOTIDE SEQUENCE [LARGE SCALE GENOMIC DNA]</scope>
    <source>
        <strain evidence="5">BMOC 18-1129-001#AD2665</strain>
        <tissue evidence="5">Entire mites</tissue>
    </source>
</reference>
<dbReference type="InterPro" id="IPR011992">
    <property type="entry name" value="EF-hand-dom_pair"/>
</dbReference>
<comment type="caution">
    <text evidence="5">The sequence shown here is derived from an EMBL/GenBank/DDBJ whole genome shotgun (WGS) entry which is preliminary data.</text>
</comment>
<feature type="region of interest" description="Disordered" evidence="3">
    <location>
        <begin position="1"/>
        <end position="217"/>
    </location>
</feature>
<evidence type="ECO:0000256" key="3">
    <source>
        <dbReference type="SAM" id="MobiDB-lite"/>
    </source>
</evidence>
<dbReference type="PROSITE" id="PS50222">
    <property type="entry name" value="EF_HAND_2"/>
    <property type="match status" value="1"/>
</dbReference>
<dbReference type="Pfam" id="PF13499">
    <property type="entry name" value="EF-hand_7"/>
    <property type="match status" value="1"/>
</dbReference>
<organism evidence="5 6">
    <name type="scientific">Fragariocoptes setiger</name>
    <dbReference type="NCBI Taxonomy" id="1670756"/>
    <lineage>
        <taxon>Eukaryota</taxon>
        <taxon>Metazoa</taxon>
        <taxon>Ecdysozoa</taxon>
        <taxon>Arthropoda</taxon>
        <taxon>Chelicerata</taxon>
        <taxon>Arachnida</taxon>
        <taxon>Acari</taxon>
        <taxon>Acariformes</taxon>
        <taxon>Trombidiformes</taxon>
        <taxon>Prostigmata</taxon>
        <taxon>Eupodina</taxon>
        <taxon>Eriophyoidea</taxon>
        <taxon>Phytoptidae</taxon>
        <taxon>Fragariocoptes</taxon>
    </lineage>
</organism>
<dbReference type="CDD" id="cd21504">
    <property type="entry name" value="PPP2R3A_B-like"/>
    <property type="match status" value="1"/>
</dbReference>
<dbReference type="Proteomes" id="UP000825002">
    <property type="component" value="Unassembled WGS sequence"/>
</dbReference>
<feature type="domain" description="EF-hand" evidence="4">
    <location>
        <begin position="894"/>
        <end position="929"/>
    </location>
</feature>
<feature type="region of interest" description="Disordered" evidence="3">
    <location>
        <begin position="528"/>
        <end position="570"/>
    </location>
</feature>
<feature type="compositionally biased region" description="Low complexity" evidence="3">
    <location>
        <begin position="44"/>
        <end position="71"/>
    </location>
</feature>